<dbReference type="EMBL" id="JASCZI010090697">
    <property type="protein sequence ID" value="MED6145160.1"/>
    <property type="molecule type" value="Genomic_DNA"/>
</dbReference>
<evidence type="ECO:0000313" key="1">
    <source>
        <dbReference type="EMBL" id="MED6145160.1"/>
    </source>
</evidence>
<evidence type="ECO:0008006" key="3">
    <source>
        <dbReference type="Google" id="ProtNLM"/>
    </source>
</evidence>
<reference evidence="1 2" key="1">
    <citation type="journal article" date="2023" name="Plants (Basel)">
        <title>Bridging the Gap: Combining Genomics and Transcriptomics Approaches to Understand Stylosanthes scabra, an Orphan Legume from the Brazilian Caatinga.</title>
        <authorList>
            <person name="Ferreira-Neto J.R.C."/>
            <person name="da Silva M.D."/>
            <person name="Binneck E."/>
            <person name="de Melo N.F."/>
            <person name="da Silva R.H."/>
            <person name="de Melo A.L.T.M."/>
            <person name="Pandolfi V."/>
            <person name="Bustamante F.O."/>
            <person name="Brasileiro-Vidal A.C."/>
            <person name="Benko-Iseppon A.M."/>
        </authorList>
    </citation>
    <scope>NUCLEOTIDE SEQUENCE [LARGE SCALE GENOMIC DNA]</scope>
    <source>
        <tissue evidence="1">Leaves</tissue>
    </source>
</reference>
<organism evidence="1 2">
    <name type="scientific">Stylosanthes scabra</name>
    <dbReference type="NCBI Taxonomy" id="79078"/>
    <lineage>
        <taxon>Eukaryota</taxon>
        <taxon>Viridiplantae</taxon>
        <taxon>Streptophyta</taxon>
        <taxon>Embryophyta</taxon>
        <taxon>Tracheophyta</taxon>
        <taxon>Spermatophyta</taxon>
        <taxon>Magnoliopsida</taxon>
        <taxon>eudicotyledons</taxon>
        <taxon>Gunneridae</taxon>
        <taxon>Pentapetalae</taxon>
        <taxon>rosids</taxon>
        <taxon>fabids</taxon>
        <taxon>Fabales</taxon>
        <taxon>Fabaceae</taxon>
        <taxon>Papilionoideae</taxon>
        <taxon>50 kb inversion clade</taxon>
        <taxon>dalbergioids sensu lato</taxon>
        <taxon>Dalbergieae</taxon>
        <taxon>Pterocarpus clade</taxon>
        <taxon>Stylosanthes</taxon>
    </lineage>
</organism>
<name>A0ABU6T9W1_9FABA</name>
<proteinExistence type="predicted"/>
<protein>
    <recommendedName>
        <fullName evidence="3">Jacalin-type lectin domain-containing protein</fullName>
    </recommendedName>
</protein>
<keyword evidence="2" id="KW-1185">Reference proteome</keyword>
<gene>
    <name evidence="1" type="ORF">PIB30_022471</name>
</gene>
<accession>A0ABU6T9W1</accession>
<comment type="caution">
    <text evidence="1">The sequence shown here is derived from an EMBL/GenBank/DDBJ whole genome shotgun (WGS) entry which is preliminary data.</text>
</comment>
<sequence length="114" mass="13411">MVRLGRPWLFTRSTVKRTKMDDEKCGNEMNLYLMECGVVYYKYESHKEYNDVDVEATTELGTIKIRRYHFKNEKFTRSVQSGRFEPDRPYDFPIAMLGSGDTLGTYSFGCYRSS</sequence>
<evidence type="ECO:0000313" key="2">
    <source>
        <dbReference type="Proteomes" id="UP001341840"/>
    </source>
</evidence>
<dbReference type="Proteomes" id="UP001341840">
    <property type="component" value="Unassembled WGS sequence"/>
</dbReference>